<sequence>MSICLNKLLKEINSLSPGLIKKIEDLYPINFNIEISTLPNFSLTLSSDNQKLNFFSHEDPQFALRLDIFEALNALKNKQIPTKSILGDTETALVFFGVLANSSIDIELLVYKYFGDIPALILRKMLIQSQEKESTNNNQINELLKTFRDISIRLDRIEQALLNG</sequence>
<organism evidence="1 2">
    <name type="scientific">SAR86 cluster bacterium</name>
    <dbReference type="NCBI Taxonomy" id="2030880"/>
    <lineage>
        <taxon>Bacteria</taxon>
        <taxon>Pseudomonadati</taxon>
        <taxon>Pseudomonadota</taxon>
        <taxon>Gammaproteobacteria</taxon>
        <taxon>SAR86 cluster</taxon>
    </lineage>
</organism>
<dbReference type="EMBL" id="JACETL010000025">
    <property type="protein sequence ID" value="MBA4692630.1"/>
    <property type="molecule type" value="Genomic_DNA"/>
</dbReference>
<name>A0A838XZL8_9GAMM</name>
<dbReference type="Proteomes" id="UP000551848">
    <property type="component" value="Unassembled WGS sequence"/>
</dbReference>
<evidence type="ECO:0008006" key="3">
    <source>
        <dbReference type="Google" id="ProtNLM"/>
    </source>
</evidence>
<reference evidence="1 2" key="1">
    <citation type="submission" date="2020-06" db="EMBL/GenBank/DDBJ databases">
        <title>Dysbiosis in marine aquaculture revealed through microbiome analysis: reverse ecology for environmental sustainability.</title>
        <authorList>
            <person name="Haro-Moreno J.M."/>
            <person name="Coutinho F.H."/>
            <person name="Zaragoza-Solas A."/>
            <person name="Picazo A."/>
            <person name="Almagro-Moreno S."/>
            <person name="Lopez-Perez M."/>
        </authorList>
    </citation>
    <scope>NUCLEOTIDE SEQUENCE [LARGE SCALE GENOMIC DNA]</scope>
    <source>
        <strain evidence="1">MCMED-G41</strain>
    </source>
</reference>
<dbReference type="AlphaFoldDB" id="A0A838XZL8"/>
<evidence type="ECO:0000313" key="1">
    <source>
        <dbReference type="EMBL" id="MBA4692630.1"/>
    </source>
</evidence>
<accession>A0A838XZL8</accession>
<gene>
    <name evidence="1" type="ORF">H2072_02660</name>
</gene>
<protein>
    <recommendedName>
        <fullName evidence="3">SCP2 domain-containing protein</fullName>
    </recommendedName>
</protein>
<evidence type="ECO:0000313" key="2">
    <source>
        <dbReference type="Proteomes" id="UP000551848"/>
    </source>
</evidence>
<comment type="caution">
    <text evidence="1">The sequence shown here is derived from an EMBL/GenBank/DDBJ whole genome shotgun (WGS) entry which is preliminary data.</text>
</comment>
<proteinExistence type="predicted"/>